<dbReference type="Gene3D" id="3.30.420.40">
    <property type="match status" value="1"/>
</dbReference>
<accession>A0A0F3GM90</accession>
<dbReference type="InterPro" id="IPR043129">
    <property type="entry name" value="ATPase_NBD"/>
</dbReference>
<dbReference type="PATRIC" id="fig|29290.4.peg.6344"/>
<sequence length="352" mass="38211">MSEAQGTGKVEETRPLKSKELEVLTGPVGLDIGTTNIVIARMKGTTYYSVKQLNAFFEVPKSNITGKVLAQNDIMFFSRNNQLFIVGNSAEQFASTFNADTRRPIEGGLLSPKEDDGLNVIQAIIKTLLQPAKKQGEALCFSIPGAPIHTATNVLYHEAVIKRTLEGMGYNPLSIHEGFAVVLSELADDSYTGIGISMGGGMCNICLSYLSVPVFTYSIQKGGDYIDTMAGNSLGEPATKIKLIKEKGLNLLKEPKNKLEISLHIFYEDLVVNLMQSIQQVMATSDRVPRFAKPLPIVLSGGTCMPTGCKELFEKVLKSMRLPIQISGVRIATDPLNTTARGALIMAMSEES</sequence>
<gene>
    <name evidence="1" type="ORF">MBAV_004793</name>
</gene>
<name>A0A0F3GM90_9BACT</name>
<organism evidence="1 2">
    <name type="scientific">Candidatus Magnetobacterium bavaricum</name>
    <dbReference type="NCBI Taxonomy" id="29290"/>
    <lineage>
        <taxon>Bacteria</taxon>
        <taxon>Pseudomonadati</taxon>
        <taxon>Nitrospirota</taxon>
        <taxon>Thermodesulfovibrionia</taxon>
        <taxon>Thermodesulfovibrionales</taxon>
        <taxon>Candidatus Magnetobacteriaceae</taxon>
        <taxon>Candidatus Magnetobacterium</taxon>
    </lineage>
</organism>
<protein>
    <submittedName>
        <fullName evidence="1">Magnetosome protein Mad28-2</fullName>
    </submittedName>
</protein>
<evidence type="ECO:0000313" key="2">
    <source>
        <dbReference type="Proteomes" id="UP000033423"/>
    </source>
</evidence>
<dbReference type="SUPFAM" id="SSF53067">
    <property type="entry name" value="Actin-like ATPase domain"/>
    <property type="match status" value="1"/>
</dbReference>
<reference evidence="1 2" key="1">
    <citation type="submission" date="2015-02" db="EMBL/GenBank/DDBJ databases">
        <title>Single-cell genomics of uncultivated deep-branching MTB reveals a conserved set of magnetosome genes.</title>
        <authorList>
            <person name="Kolinko S."/>
            <person name="Richter M."/>
            <person name="Glockner F.O."/>
            <person name="Brachmann A."/>
            <person name="Schuler D."/>
        </authorList>
    </citation>
    <scope>NUCLEOTIDE SEQUENCE [LARGE SCALE GENOMIC DNA]</scope>
    <source>
        <strain evidence="1">TM-1</strain>
    </source>
</reference>
<dbReference type="AlphaFoldDB" id="A0A0F3GM90"/>
<proteinExistence type="predicted"/>
<dbReference type="Pfam" id="PF25216">
    <property type="entry name" value="Volactin"/>
    <property type="match status" value="1"/>
</dbReference>
<evidence type="ECO:0000313" key="1">
    <source>
        <dbReference type="EMBL" id="KJU83011.1"/>
    </source>
</evidence>
<dbReference type="EMBL" id="LACI01002083">
    <property type="protein sequence ID" value="KJU83011.1"/>
    <property type="molecule type" value="Genomic_DNA"/>
</dbReference>
<comment type="caution">
    <text evidence="1">The sequence shown here is derived from an EMBL/GenBank/DDBJ whole genome shotgun (WGS) entry which is preliminary data.</text>
</comment>
<dbReference type="Proteomes" id="UP000033423">
    <property type="component" value="Unassembled WGS sequence"/>
</dbReference>
<keyword evidence="2" id="KW-1185">Reference proteome</keyword>
<dbReference type="InterPro" id="IPR057363">
    <property type="entry name" value="Volactin"/>
</dbReference>